<sequence>MFKFITNKPLWINIVVGVLLLIVLVLGFFASLGLITGHNKYEKVPDIVGQNIYAAKTALEAKGFRVEITDSVFTTEVPGLTITKQIPEGDAMVKHGRTIFLSINRAVPPLIDMPSLVGYSYKSAELYLQSMGLKMGDTTYRADFARNAVLEQLFQNAVIKPGTKIPLGSTISFVLGSGVGSTEFEVPDLVGLTLSQAQSLLSSMGLSTGSLVATGSITDSLNAFVVKQSPEPSTELVPGEKTPNKIRAGATMDIYISTTAPIKDTTKTN</sequence>
<gene>
    <name evidence="3" type="ORF">ACFOW1_03765</name>
</gene>
<evidence type="ECO:0000259" key="2">
    <source>
        <dbReference type="PROSITE" id="PS51178"/>
    </source>
</evidence>
<dbReference type="Pfam" id="PF03793">
    <property type="entry name" value="PASTA"/>
    <property type="match status" value="2"/>
</dbReference>
<keyword evidence="1" id="KW-1133">Transmembrane helix</keyword>
<feature type="transmembrane region" description="Helical" evidence="1">
    <location>
        <begin position="12"/>
        <end position="35"/>
    </location>
</feature>
<dbReference type="SMART" id="SM00740">
    <property type="entry name" value="PASTA"/>
    <property type="match status" value="3"/>
</dbReference>
<keyword evidence="4" id="KW-1185">Reference proteome</keyword>
<accession>A0ABV8PV07</accession>
<proteinExistence type="predicted"/>
<dbReference type="CDD" id="cd06577">
    <property type="entry name" value="PASTA_pknB"/>
    <property type="match status" value="3"/>
</dbReference>
<dbReference type="Proteomes" id="UP001595906">
    <property type="component" value="Unassembled WGS sequence"/>
</dbReference>
<feature type="domain" description="PASTA" evidence="2">
    <location>
        <begin position="40"/>
        <end position="105"/>
    </location>
</feature>
<organism evidence="3 4">
    <name type="scientific">Parasediminibacterium paludis</name>
    <dbReference type="NCBI Taxonomy" id="908966"/>
    <lineage>
        <taxon>Bacteria</taxon>
        <taxon>Pseudomonadati</taxon>
        <taxon>Bacteroidota</taxon>
        <taxon>Chitinophagia</taxon>
        <taxon>Chitinophagales</taxon>
        <taxon>Chitinophagaceae</taxon>
        <taxon>Parasediminibacterium</taxon>
    </lineage>
</organism>
<dbReference type="EMBL" id="JBHSDC010000003">
    <property type="protein sequence ID" value="MFC4230993.1"/>
    <property type="molecule type" value="Genomic_DNA"/>
</dbReference>
<name>A0ABV8PV07_9BACT</name>
<dbReference type="PROSITE" id="PS51178">
    <property type="entry name" value="PASTA"/>
    <property type="match status" value="2"/>
</dbReference>
<evidence type="ECO:0000256" key="1">
    <source>
        <dbReference type="SAM" id="Phobius"/>
    </source>
</evidence>
<dbReference type="SUPFAM" id="SSF54184">
    <property type="entry name" value="Penicillin-binding protein 2x (pbp-2x), c-terminal domain"/>
    <property type="match status" value="1"/>
</dbReference>
<evidence type="ECO:0000313" key="3">
    <source>
        <dbReference type="EMBL" id="MFC4230993.1"/>
    </source>
</evidence>
<comment type="caution">
    <text evidence="3">The sequence shown here is derived from an EMBL/GenBank/DDBJ whole genome shotgun (WGS) entry which is preliminary data.</text>
</comment>
<dbReference type="Gene3D" id="3.30.10.20">
    <property type="match status" value="3"/>
</dbReference>
<evidence type="ECO:0000313" key="4">
    <source>
        <dbReference type="Proteomes" id="UP001595906"/>
    </source>
</evidence>
<dbReference type="RefSeq" id="WP_379012380.1">
    <property type="nucleotide sequence ID" value="NZ_JBHSDC010000003.1"/>
</dbReference>
<keyword evidence="1" id="KW-0812">Transmembrane</keyword>
<dbReference type="InterPro" id="IPR005543">
    <property type="entry name" value="PASTA_dom"/>
</dbReference>
<feature type="domain" description="PASTA" evidence="2">
    <location>
        <begin position="180"/>
        <end position="258"/>
    </location>
</feature>
<keyword evidence="1" id="KW-0472">Membrane</keyword>
<reference evidence="4" key="1">
    <citation type="journal article" date="2019" name="Int. J. Syst. Evol. Microbiol.">
        <title>The Global Catalogue of Microorganisms (GCM) 10K type strain sequencing project: providing services to taxonomists for standard genome sequencing and annotation.</title>
        <authorList>
            <consortium name="The Broad Institute Genomics Platform"/>
            <consortium name="The Broad Institute Genome Sequencing Center for Infectious Disease"/>
            <person name="Wu L."/>
            <person name="Ma J."/>
        </authorList>
    </citation>
    <scope>NUCLEOTIDE SEQUENCE [LARGE SCALE GENOMIC DNA]</scope>
    <source>
        <strain evidence="4">CECT 8010</strain>
    </source>
</reference>
<protein>
    <submittedName>
        <fullName evidence="3">PASTA domain-containing protein</fullName>
    </submittedName>
</protein>